<feature type="domain" description="G-protein coupled receptors family 1 profile" evidence="13">
    <location>
        <begin position="6"/>
        <end position="266"/>
    </location>
</feature>
<dbReference type="InterPro" id="IPR000276">
    <property type="entry name" value="GPCR_Rhodpsn"/>
</dbReference>
<comment type="caution">
    <text evidence="14">The sequence shown here is derived from an EMBL/GenBank/DDBJ whole genome shotgun (WGS) entry which is preliminary data.</text>
</comment>
<feature type="transmembrane region" description="Helical" evidence="12">
    <location>
        <begin position="60"/>
        <end position="85"/>
    </location>
</feature>
<evidence type="ECO:0000256" key="10">
    <source>
        <dbReference type="ARBA" id="ARBA00023224"/>
    </source>
</evidence>
<feature type="transmembrane region" description="Helical" evidence="12">
    <location>
        <begin position="367"/>
        <end position="392"/>
    </location>
</feature>
<feature type="transmembrane region" description="Helical" evidence="12">
    <location>
        <begin position="293"/>
        <end position="321"/>
    </location>
</feature>
<evidence type="ECO:0000256" key="1">
    <source>
        <dbReference type="ARBA" id="ARBA00004651"/>
    </source>
</evidence>
<sequence length="607" mass="69083">MLTIFGNLVVIISISHFKQLHTPTNLLVLSLAVADFLVGLMVMPFTIIQSIETCWYFGDIFCYLHSAFYLVLISASISSLVFIAIDRYFAVCYPFLYTAKITIPVTWGFIGLSWFLSVFYTWAILYFKGNSDGVTELKACIGDCVFVFKSTWGVADTFMTLLIPFVLMLVFYTNVFIVARRHARVISSMTQQIASSEVKKKNVSKKSERKAAKTLGIVISVFFLCWLPYYIFTLIVPYTNVPNPSLVIHAMCWVGYFNSSLNPIIYAFFYPWFQKSLKLIITFRICSPSSSPVAVYIILYIFAAASVMLTIFGNLVVIISISHFKQLHTPTNLLVLSLAVADFLVGLMVMPFTIIQSIETCWYFGDIFCYLHSVFYLVLTSASISSLVFIAIDRYFAVCYPFLYTAKITIPVTWGFIGLSWFLSVFYTWAILYFRGNADGVTELKACIGDCVFVFNSKWGVVDTFMTLLIPFFLMLVFYTNVFIVARRHARVISSMTQQIASAEVNKENVSKKSERKAAKTLGIVISVFFLCWVPYYIFTLIVPYTNVLNPSLVIHALCWVGYFNSSLNPIIYAFFYPWFQKSLKLIITFRICSPSSSLINLTTENH</sequence>
<name>A0ABS2YRP8_POLSE</name>
<accession>A0ABS2YRP8</accession>
<keyword evidence="6 12" id="KW-0472">Membrane</keyword>
<keyword evidence="3 11" id="KW-0812">Transmembrane</keyword>
<dbReference type="InterPro" id="IPR009132">
    <property type="entry name" value="TAAR_fam"/>
</dbReference>
<feature type="transmembrane region" description="Helical" evidence="12">
    <location>
        <begin position="412"/>
        <end position="434"/>
    </location>
</feature>
<evidence type="ECO:0000256" key="6">
    <source>
        <dbReference type="ARBA" id="ARBA00023136"/>
    </source>
</evidence>
<evidence type="ECO:0000256" key="12">
    <source>
        <dbReference type="SAM" id="Phobius"/>
    </source>
</evidence>
<dbReference type="InterPro" id="IPR017452">
    <property type="entry name" value="GPCR_Rhodpsn_7TM"/>
</dbReference>
<dbReference type="PRINTS" id="PR00237">
    <property type="entry name" value="GPCRRHODOPSN"/>
</dbReference>
<dbReference type="PANTHER" id="PTHR24249">
    <property type="entry name" value="HISTAMINE RECEPTOR-RELATED G-PROTEIN COUPLED RECEPTOR"/>
    <property type="match status" value="1"/>
</dbReference>
<feature type="transmembrane region" description="Helical" evidence="12">
    <location>
        <begin position="105"/>
        <end position="127"/>
    </location>
</feature>
<feature type="non-terminal residue" evidence="14">
    <location>
        <position position="607"/>
    </location>
</feature>
<feature type="transmembrane region" description="Helical" evidence="12">
    <location>
        <begin position="468"/>
        <end position="486"/>
    </location>
</feature>
<evidence type="ECO:0000313" key="14">
    <source>
        <dbReference type="EMBL" id="MBN3288971.1"/>
    </source>
</evidence>
<evidence type="ECO:0000256" key="2">
    <source>
        <dbReference type="ARBA" id="ARBA00022475"/>
    </source>
</evidence>
<evidence type="ECO:0000256" key="8">
    <source>
        <dbReference type="ARBA" id="ARBA00023170"/>
    </source>
</evidence>
<organism evidence="14 15">
    <name type="scientific">Polypterus senegalus</name>
    <name type="common">Senegal bichir</name>
    <dbReference type="NCBI Taxonomy" id="55291"/>
    <lineage>
        <taxon>Eukaryota</taxon>
        <taxon>Metazoa</taxon>
        <taxon>Chordata</taxon>
        <taxon>Craniata</taxon>
        <taxon>Vertebrata</taxon>
        <taxon>Euteleostomi</taxon>
        <taxon>Actinopterygii</taxon>
        <taxon>Polypteriformes</taxon>
        <taxon>Polypteridae</taxon>
        <taxon>Polypterus</taxon>
    </lineage>
</organism>
<dbReference type="PROSITE" id="PS00237">
    <property type="entry name" value="G_PROTEIN_RECEP_F1_1"/>
    <property type="match status" value="2"/>
</dbReference>
<feature type="domain" description="G-protein coupled receptors family 1 profile" evidence="13">
    <location>
        <begin position="313"/>
        <end position="573"/>
    </location>
</feature>
<dbReference type="Gene3D" id="1.20.1070.10">
    <property type="entry name" value="Rhodopsin 7-helix transmembrane proteins"/>
    <property type="match status" value="2"/>
</dbReference>
<feature type="transmembrane region" description="Helical" evidence="12">
    <location>
        <begin position="161"/>
        <end position="179"/>
    </location>
</feature>
<dbReference type="Pfam" id="PF00001">
    <property type="entry name" value="7tm_1"/>
    <property type="match status" value="2"/>
</dbReference>
<feature type="transmembrane region" description="Helical" evidence="12">
    <location>
        <begin position="522"/>
        <end position="542"/>
    </location>
</feature>
<feature type="transmembrane region" description="Helical" evidence="12">
    <location>
        <begin position="554"/>
        <end position="576"/>
    </location>
</feature>
<evidence type="ECO:0000256" key="3">
    <source>
        <dbReference type="ARBA" id="ARBA00022692"/>
    </source>
</evidence>
<dbReference type="InterPro" id="IPR050569">
    <property type="entry name" value="TAAR"/>
</dbReference>
<keyword evidence="5 11" id="KW-0297">G-protein coupled receptor</keyword>
<keyword evidence="2" id="KW-1003">Cell membrane</keyword>
<dbReference type="PANTHER" id="PTHR24249:SF381">
    <property type="entry name" value="TRACE AMINE ASSOCIATED RECEPTOR 19P-RELATED"/>
    <property type="match status" value="1"/>
</dbReference>
<keyword evidence="15" id="KW-1185">Reference proteome</keyword>
<dbReference type="PROSITE" id="PS50262">
    <property type="entry name" value="G_PROTEIN_RECEP_F1_2"/>
    <property type="match status" value="2"/>
</dbReference>
<evidence type="ECO:0000256" key="7">
    <source>
        <dbReference type="ARBA" id="ARBA00023157"/>
    </source>
</evidence>
<evidence type="ECO:0000256" key="4">
    <source>
        <dbReference type="ARBA" id="ARBA00022989"/>
    </source>
</evidence>
<keyword evidence="10 11" id="KW-0807">Transducer</keyword>
<evidence type="ECO:0000256" key="9">
    <source>
        <dbReference type="ARBA" id="ARBA00023180"/>
    </source>
</evidence>
<dbReference type="PRINTS" id="PR01830">
    <property type="entry name" value="TRACEAMINER"/>
</dbReference>
<dbReference type="EMBL" id="JAAWVN010000232">
    <property type="protein sequence ID" value="MBN3288971.1"/>
    <property type="molecule type" value="Genomic_DNA"/>
</dbReference>
<comment type="similarity">
    <text evidence="11">Belongs to the G-protein coupled receptor 1 family.</text>
</comment>
<feature type="non-terminal residue" evidence="14">
    <location>
        <position position="1"/>
    </location>
</feature>
<dbReference type="SMART" id="SM01381">
    <property type="entry name" value="7TM_GPCR_Srsx"/>
    <property type="match status" value="1"/>
</dbReference>
<proteinExistence type="inferred from homology"/>
<reference evidence="14" key="1">
    <citation type="journal article" date="2021" name="Cell">
        <title>Tracing the genetic footprints of vertebrate landing in non-teleost ray-finned fishes.</title>
        <authorList>
            <person name="Bi X."/>
            <person name="Wang K."/>
            <person name="Yang L."/>
            <person name="Pan H."/>
            <person name="Jiang H."/>
            <person name="Wei Q."/>
            <person name="Fang M."/>
            <person name="Yu H."/>
            <person name="Zhu C."/>
            <person name="Cai Y."/>
            <person name="He Y."/>
            <person name="Gan X."/>
            <person name="Zeng H."/>
            <person name="Yu D."/>
            <person name="Zhu Y."/>
            <person name="Jiang H."/>
            <person name="Qiu Q."/>
            <person name="Yang H."/>
            <person name="Zhang Y.E."/>
            <person name="Wang W."/>
            <person name="Zhu M."/>
            <person name="He S."/>
            <person name="Zhang G."/>
        </authorList>
    </citation>
    <scope>NUCLEOTIDE SEQUENCE</scope>
    <source>
        <strain evidence="14">Bchr_001</strain>
    </source>
</reference>
<comment type="subcellular location">
    <subcellularLocation>
        <location evidence="1">Cell membrane</location>
        <topology evidence="1">Multi-pass membrane protein</topology>
    </subcellularLocation>
</comment>
<protein>
    <submittedName>
        <fullName evidence="14">TA13C protein</fullName>
    </submittedName>
</protein>
<feature type="transmembrane region" description="Helical" evidence="12">
    <location>
        <begin position="215"/>
        <end position="236"/>
    </location>
</feature>
<feature type="transmembrane region" description="Helical" evidence="12">
    <location>
        <begin position="248"/>
        <end position="273"/>
    </location>
</feature>
<keyword evidence="4 12" id="KW-1133">Transmembrane helix</keyword>
<evidence type="ECO:0000313" key="15">
    <source>
        <dbReference type="Proteomes" id="UP001166052"/>
    </source>
</evidence>
<dbReference type="Proteomes" id="UP001166052">
    <property type="component" value="Unassembled WGS sequence"/>
</dbReference>
<keyword evidence="9" id="KW-0325">Glycoprotein</keyword>
<evidence type="ECO:0000259" key="13">
    <source>
        <dbReference type="PROSITE" id="PS50262"/>
    </source>
</evidence>
<dbReference type="SUPFAM" id="SSF81321">
    <property type="entry name" value="Family A G protein-coupled receptor-like"/>
    <property type="match status" value="2"/>
</dbReference>
<evidence type="ECO:0000256" key="5">
    <source>
        <dbReference type="ARBA" id="ARBA00023040"/>
    </source>
</evidence>
<keyword evidence="7" id="KW-1015">Disulfide bond</keyword>
<dbReference type="CDD" id="cd15055">
    <property type="entry name" value="7tmA_TAARs"/>
    <property type="match status" value="2"/>
</dbReference>
<evidence type="ECO:0000256" key="11">
    <source>
        <dbReference type="RuleBase" id="RU000688"/>
    </source>
</evidence>
<feature type="transmembrane region" description="Helical" evidence="12">
    <location>
        <begin position="333"/>
        <end position="355"/>
    </location>
</feature>
<feature type="transmembrane region" description="Helical" evidence="12">
    <location>
        <begin position="26"/>
        <end position="48"/>
    </location>
</feature>
<gene>
    <name evidence="14" type="primary">Taar13c_0</name>
    <name evidence="14" type="ORF">GTO92_0009736</name>
</gene>
<keyword evidence="8 11" id="KW-0675">Receptor</keyword>